<accession>A0ABW2FZT0</accession>
<protein>
    <recommendedName>
        <fullName evidence="2">citrate synthase (unknown stereospecificity)</fullName>
        <ecNumber evidence="2">2.3.3.16</ecNumber>
    </recommendedName>
</protein>
<gene>
    <name evidence="4" type="ORF">ACFQMG_24670</name>
</gene>
<dbReference type="InterPro" id="IPR036969">
    <property type="entry name" value="Citrate_synthase_sf"/>
</dbReference>
<evidence type="ECO:0000256" key="2">
    <source>
        <dbReference type="ARBA" id="ARBA00012972"/>
    </source>
</evidence>
<evidence type="ECO:0000256" key="1">
    <source>
        <dbReference type="ARBA" id="ARBA00005163"/>
    </source>
</evidence>
<dbReference type="InterPro" id="IPR002020">
    <property type="entry name" value="Citrate_synthase"/>
</dbReference>
<dbReference type="EC" id="2.3.3.16" evidence="2"/>
<organism evidence="4 5">
    <name type="scientific">Kitasatospora paranensis</name>
    <dbReference type="NCBI Taxonomy" id="258053"/>
    <lineage>
        <taxon>Bacteria</taxon>
        <taxon>Bacillati</taxon>
        <taxon>Actinomycetota</taxon>
        <taxon>Actinomycetes</taxon>
        <taxon>Kitasatosporales</taxon>
        <taxon>Streptomycetaceae</taxon>
        <taxon>Kitasatospora</taxon>
    </lineage>
</organism>
<dbReference type="InterPro" id="IPR016143">
    <property type="entry name" value="Citrate_synth-like_sm_a-sub"/>
</dbReference>
<dbReference type="Pfam" id="PF00285">
    <property type="entry name" value="Citrate_synt"/>
    <property type="match status" value="1"/>
</dbReference>
<name>A0ABW2FZT0_9ACTN</name>
<proteinExistence type="predicted"/>
<comment type="pathway">
    <text evidence="1">Carbohydrate metabolism; tricarboxylic acid cycle.</text>
</comment>
<evidence type="ECO:0000256" key="3">
    <source>
        <dbReference type="SAM" id="MobiDB-lite"/>
    </source>
</evidence>
<evidence type="ECO:0000313" key="5">
    <source>
        <dbReference type="Proteomes" id="UP001596435"/>
    </source>
</evidence>
<comment type="caution">
    <text evidence="4">The sequence shown here is derived from an EMBL/GenBank/DDBJ whole genome shotgun (WGS) entry which is preliminary data.</text>
</comment>
<reference evidence="5" key="1">
    <citation type="journal article" date="2019" name="Int. J. Syst. Evol. Microbiol.">
        <title>The Global Catalogue of Microorganisms (GCM) 10K type strain sequencing project: providing services to taxonomists for standard genome sequencing and annotation.</title>
        <authorList>
            <consortium name="The Broad Institute Genomics Platform"/>
            <consortium name="The Broad Institute Genome Sequencing Center for Infectious Disease"/>
            <person name="Wu L."/>
            <person name="Ma J."/>
        </authorList>
    </citation>
    <scope>NUCLEOTIDE SEQUENCE [LARGE SCALE GENOMIC DNA]</scope>
    <source>
        <strain evidence="5">CGMCC 1.12859</strain>
    </source>
</reference>
<dbReference type="Proteomes" id="UP001596435">
    <property type="component" value="Unassembled WGS sequence"/>
</dbReference>
<dbReference type="PANTHER" id="PTHR11739">
    <property type="entry name" value="CITRATE SYNTHASE"/>
    <property type="match status" value="1"/>
</dbReference>
<dbReference type="PANTHER" id="PTHR11739:SF23">
    <property type="entry name" value="CITRATE SYNTHASE 2-RELATED"/>
    <property type="match status" value="1"/>
</dbReference>
<feature type="region of interest" description="Disordered" evidence="3">
    <location>
        <begin position="1"/>
        <end position="39"/>
    </location>
</feature>
<dbReference type="Gene3D" id="1.10.230.10">
    <property type="entry name" value="Cytochrome P450-Terp, domain 2"/>
    <property type="match status" value="1"/>
</dbReference>
<dbReference type="InterPro" id="IPR016142">
    <property type="entry name" value="Citrate_synth-like_lrg_a-sub"/>
</dbReference>
<sequence>MPEPAVLRTAEPRSDTARGPDPAPARRTADTSSTADGTGPYAAAADLGMLVGHHTFDEAWGILVDGRPWPGLGPGEPLTLPMRHGDVRVDVQSALATLGPAWGLGSLHDIGDEQAREDLERTTIATHTFVAQSARGLHVPAVPYWVTDAGQSAAERFLLRWRGQADPRHVRAVDAYWCSAAVHPVDAATTTARVIASTGADVATCLSGAVAAMAGPRFGAAPATVLRMIGTIEHGADARATVRAALDGGDGLPLFAASPPGGSARGRALREATARIGAARFEAAVALEEAACEALREQRPDTAGRTGGGEFWAAVLLDSAGVPPQLFTAMAICGRTADWSAHVLDRKRTGEPATVAA</sequence>
<keyword evidence="5" id="KW-1185">Reference proteome</keyword>
<dbReference type="Gene3D" id="1.10.580.10">
    <property type="entry name" value="Citrate Synthase, domain 1"/>
    <property type="match status" value="1"/>
</dbReference>
<evidence type="ECO:0000313" key="4">
    <source>
        <dbReference type="EMBL" id="MFC7182749.1"/>
    </source>
</evidence>
<dbReference type="SUPFAM" id="SSF48256">
    <property type="entry name" value="Citrate synthase"/>
    <property type="match status" value="1"/>
</dbReference>
<dbReference type="EMBL" id="JBHTAJ010000052">
    <property type="protein sequence ID" value="MFC7182749.1"/>
    <property type="molecule type" value="Genomic_DNA"/>
</dbReference>
<dbReference type="RefSeq" id="WP_345705810.1">
    <property type="nucleotide sequence ID" value="NZ_BAABKV010000001.1"/>
</dbReference>